<dbReference type="Pfam" id="PF04290">
    <property type="entry name" value="DctQ"/>
    <property type="match status" value="1"/>
</dbReference>
<comment type="function">
    <text evidence="9">Part of the tripartite ATP-independent periplasmic (TRAP) transport system.</text>
</comment>
<evidence type="ECO:0000313" key="11">
    <source>
        <dbReference type="EMBL" id="MBN9671007.1"/>
    </source>
</evidence>
<keyword evidence="2 9" id="KW-0813">Transport</keyword>
<evidence type="ECO:0000256" key="2">
    <source>
        <dbReference type="ARBA" id="ARBA00022448"/>
    </source>
</evidence>
<evidence type="ECO:0000256" key="1">
    <source>
        <dbReference type="ARBA" id="ARBA00004429"/>
    </source>
</evidence>
<dbReference type="EMBL" id="JAEKJZ010000001">
    <property type="protein sequence ID" value="MBN9671007.1"/>
    <property type="molecule type" value="Genomic_DNA"/>
</dbReference>
<keyword evidence="5 9" id="KW-0812">Transmembrane</keyword>
<evidence type="ECO:0000259" key="10">
    <source>
        <dbReference type="Pfam" id="PF04290"/>
    </source>
</evidence>
<dbReference type="Proteomes" id="UP000664096">
    <property type="component" value="Unassembled WGS sequence"/>
</dbReference>
<name>A0A939J3W4_9HYPH</name>
<evidence type="ECO:0000256" key="6">
    <source>
        <dbReference type="ARBA" id="ARBA00022989"/>
    </source>
</evidence>
<evidence type="ECO:0000256" key="8">
    <source>
        <dbReference type="ARBA" id="ARBA00038436"/>
    </source>
</evidence>
<organism evidence="11 12">
    <name type="scientific">Roseibium aggregatum</name>
    <dbReference type="NCBI Taxonomy" id="187304"/>
    <lineage>
        <taxon>Bacteria</taxon>
        <taxon>Pseudomonadati</taxon>
        <taxon>Pseudomonadota</taxon>
        <taxon>Alphaproteobacteria</taxon>
        <taxon>Hyphomicrobiales</taxon>
        <taxon>Stappiaceae</taxon>
        <taxon>Roseibium</taxon>
    </lineage>
</organism>
<keyword evidence="7 9" id="KW-0472">Membrane</keyword>
<dbReference type="InterPro" id="IPR055348">
    <property type="entry name" value="DctQ"/>
</dbReference>
<comment type="similarity">
    <text evidence="8 9">Belongs to the TRAP transporter small permease family.</text>
</comment>
<gene>
    <name evidence="11" type="ORF">JF539_11745</name>
</gene>
<evidence type="ECO:0000313" key="12">
    <source>
        <dbReference type="Proteomes" id="UP000664096"/>
    </source>
</evidence>
<feature type="transmembrane region" description="Helical" evidence="9">
    <location>
        <begin position="100"/>
        <end position="121"/>
    </location>
</feature>
<evidence type="ECO:0000256" key="3">
    <source>
        <dbReference type="ARBA" id="ARBA00022475"/>
    </source>
</evidence>
<proteinExistence type="inferred from homology"/>
<comment type="caution">
    <text evidence="11">The sequence shown here is derived from an EMBL/GenBank/DDBJ whole genome shotgun (WGS) entry which is preliminary data.</text>
</comment>
<accession>A0A939J3W4</accession>
<dbReference type="GO" id="GO:0015740">
    <property type="term" value="P:C4-dicarboxylate transport"/>
    <property type="evidence" value="ECO:0007669"/>
    <property type="project" value="TreeGrafter"/>
</dbReference>
<reference evidence="11" key="1">
    <citation type="submission" date="2020-12" db="EMBL/GenBank/DDBJ databases">
        <title>Oil enriched cultivation method for isolating marine PHA-producing bacteria.</title>
        <authorList>
            <person name="Zheng W."/>
            <person name="Yu S."/>
            <person name="Huang Y."/>
        </authorList>
    </citation>
    <scope>NUCLEOTIDE SEQUENCE</scope>
    <source>
        <strain evidence="11">SY-2-12</strain>
    </source>
</reference>
<dbReference type="PANTHER" id="PTHR35011">
    <property type="entry name" value="2,3-DIKETO-L-GULONATE TRAP TRANSPORTER SMALL PERMEASE PROTEIN YIAM"/>
    <property type="match status" value="1"/>
</dbReference>
<feature type="transmembrane region" description="Helical" evidence="9">
    <location>
        <begin position="159"/>
        <end position="178"/>
    </location>
</feature>
<dbReference type="GO" id="GO:0005886">
    <property type="term" value="C:plasma membrane"/>
    <property type="evidence" value="ECO:0007669"/>
    <property type="project" value="UniProtKB-SubCell"/>
</dbReference>
<evidence type="ECO:0000256" key="9">
    <source>
        <dbReference type="RuleBase" id="RU369079"/>
    </source>
</evidence>
<protein>
    <recommendedName>
        <fullName evidence="9">TRAP transporter small permease protein</fullName>
    </recommendedName>
</protein>
<keyword evidence="6 9" id="KW-1133">Transmembrane helix</keyword>
<evidence type="ECO:0000256" key="5">
    <source>
        <dbReference type="ARBA" id="ARBA00022692"/>
    </source>
</evidence>
<feature type="transmembrane region" description="Helical" evidence="9">
    <location>
        <begin position="21"/>
        <end position="41"/>
    </location>
</feature>
<evidence type="ECO:0000256" key="7">
    <source>
        <dbReference type="ARBA" id="ARBA00023136"/>
    </source>
</evidence>
<keyword evidence="4 9" id="KW-0997">Cell inner membrane</keyword>
<dbReference type="InterPro" id="IPR007387">
    <property type="entry name" value="TRAP_DctQ"/>
</dbReference>
<sequence>MADTGRQSLEPEKNPLLRLSGAIAWFEARFAGGVIAAILLLLLANVVSRSMGRPLIWTDELAVYLMAIGAFTGASLGVARRQHIAVTLVADMLDHNARRLLTYVVDTTLLLLFACFAWMLWTWFDPIGVLSAESLKAYSRTTFNFLYREPTTTLGVRKVWFWLILPVFCLSGFIHVLARFGAVPEKH</sequence>
<comment type="subunit">
    <text evidence="9">The complex comprises the extracytoplasmic solute receptor protein and the two transmembrane proteins.</text>
</comment>
<feature type="domain" description="Tripartite ATP-independent periplasmic transporters DctQ component" evidence="10">
    <location>
        <begin position="38"/>
        <end position="180"/>
    </location>
</feature>
<dbReference type="AlphaFoldDB" id="A0A939J3W4"/>
<evidence type="ECO:0000256" key="4">
    <source>
        <dbReference type="ARBA" id="ARBA00022519"/>
    </source>
</evidence>
<keyword evidence="3" id="KW-1003">Cell membrane</keyword>
<comment type="subcellular location">
    <subcellularLocation>
        <location evidence="1 9">Cell inner membrane</location>
        <topology evidence="1 9">Multi-pass membrane protein</topology>
    </subcellularLocation>
</comment>
<dbReference type="GO" id="GO:0022857">
    <property type="term" value="F:transmembrane transporter activity"/>
    <property type="evidence" value="ECO:0007669"/>
    <property type="project" value="UniProtKB-UniRule"/>
</dbReference>
<dbReference type="PANTHER" id="PTHR35011:SF2">
    <property type="entry name" value="2,3-DIKETO-L-GULONATE TRAP TRANSPORTER SMALL PERMEASE PROTEIN YIAM"/>
    <property type="match status" value="1"/>
</dbReference>
<feature type="transmembrane region" description="Helical" evidence="9">
    <location>
        <begin position="61"/>
        <end position="79"/>
    </location>
</feature>